<dbReference type="AlphaFoldDB" id="A0A9D1YC54"/>
<dbReference type="Pfam" id="PF18937">
    <property type="entry name" value="DUF5685"/>
    <property type="match status" value="1"/>
</dbReference>
<sequence>MFGYVRPHRGELLVREYQQYKAVYCQLCRQLGKDYGVLARLTLSYDCTFYAMLALGTQGDRVSRRRGRCVVNPLKACDFLEGEGESYHKAAALSVLLTRQKLKDDLEDEGFWKKLGCRLLLLLGADRQGKKAARRYPALAKLAEDTTAAQRQAEESQAGLDQCAEPTARLLSGVFRELGGCDPGQSLALERFGYFLGRWVYLMDAADDLERDRKAGSFNPFVRRLGLEGEKELTQEQREQADLFCNQALNATMAQMLPPFHLVELAQFGPILENVIEKGLPQVQREILFLHVRQLTRRERRELGIRL</sequence>
<protein>
    <submittedName>
        <fullName evidence="1">Uncharacterized protein</fullName>
    </submittedName>
</protein>
<evidence type="ECO:0000313" key="1">
    <source>
        <dbReference type="EMBL" id="HIY26203.1"/>
    </source>
</evidence>
<comment type="caution">
    <text evidence="1">The sequence shown here is derived from an EMBL/GenBank/DDBJ whole genome shotgun (WGS) entry which is preliminary data.</text>
</comment>
<gene>
    <name evidence="1" type="ORF">H9838_03410</name>
</gene>
<name>A0A9D1YC54_9FIRM</name>
<reference evidence="1" key="2">
    <citation type="submission" date="2021-04" db="EMBL/GenBank/DDBJ databases">
        <authorList>
            <person name="Gilroy R."/>
        </authorList>
    </citation>
    <scope>NUCLEOTIDE SEQUENCE</scope>
    <source>
        <strain evidence="1">1282</strain>
    </source>
</reference>
<accession>A0A9D1YC54</accession>
<dbReference type="Proteomes" id="UP000823915">
    <property type="component" value="Unassembled WGS sequence"/>
</dbReference>
<reference evidence="1" key="1">
    <citation type="journal article" date="2021" name="PeerJ">
        <title>Extensive microbial diversity within the chicken gut microbiome revealed by metagenomics and culture.</title>
        <authorList>
            <person name="Gilroy R."/>
            <person name="Ravi A."/>
            <person name="Getino M."/>
            <person name="Pursley I."/>
            <person name="Horton D.L."/>
            <person name="Alikhan N.F."/>
            <person name="Baker D."/>
            <person name="Gharbi K."/>
            <person name="Hall N."/>
            <person name="Watson M."/>
            <person name="Adriaenssens E.M."/>
            <person name="Foster-Nyarko E."/>
            <person name="Jarju S."/>
            <person name="Secka A."/>
            <person name="Antonio M."/>
            <person name="Oren A."/>
            <person name="Chaudhuri R.R."/>
            <person name="La Ragione R."/>
            <person name="Hildebrand F."/>
            <person name="Pallen M.J."/>
        </authorList>
    </citation>
    <scope>NUCLEOTIDE SEQUENCE</scope>
    <source>
        <strain evidence="1">1282</strain>
    </source>
</reference>
<dbReference type="EMBL" id="DXDU01000055">
    <property type="protein sequence ID" value="HIY26203.1"/>
    <property type="molecule type" value="Genomic_DNA"/>
</dbReference>
<dbReference type="InterPro" id="IPR043740">
    <property type="entry name" value="DUF5685"/>
</dbReference>
<organism evidence="1 2">
    <name type="scientific">Candidatus Acutalibacter pullistercoris</name>
    <dbReference type="NCBI Taxonomy" id="2838418"/>
    <lineage>
        <taxon>Bacteria</taxon>
        <taxon>Bacillati</taxon>
        <taxon>Bacillota</taxon>
        <taxon>Clostridia</taxon>
        <taxon>Eubacteriales</taxon>
        <taxon>Acutalibacteraceae</taxon>
        <taxon>Acutalibacter</taxon>
    </lineage>
</organism>
<evidence type="ECO:0000313" key="2">
    <source>
        <dbReference type="Proteomes" id="UP000823915"/>
    </source>
</evidence>
<proteinExistence type="predicted"/>